<dbReference type="InterPro" id="IPR023213">
    <property type="entry name" value="CAT-like_dom_sf"/>
</dbReference>
<name>A0A8J4VW67_9ROSI</name>
<protein>
    <recommendedName>
        <fullName evidence="5">Benzyl alcohol O-benzoyltransferase</fullName>
    </recommendedName>
</protein>
<dbReference type="Proteomes" id="UP000737018">
    <property type="component" value="Unassembled WGS sequence"/>
</dbReference>
<keyword evidence="2" id="KW-0808">Transferase</keyword>
<reference evidence="3" key="1">
    <citation type="submission" date="2020-03" db="EMBL/GenBank/DDBJ databases">
        <title>Castanea mollissima Vanexum genome sequencing.</title>
        <authorList>
            <person name="Staton M."/>
        </authorList>
    </citation>
    <scope>NUCLEOTIDE SEQUENCE</scope>
    <source>
        <tissue evidence="3">Leaf</tissue>
    </source>
</reference>
<dbReference type="AlphaFoldDB" id="A0A8J4VW67"/>
<dbReference type="OrthoDB" id="671439at2759"/>
<comment type="caution">
    <text evidence="3">The sequence shown here is derived from an EMBL/GenBank/DDBJ whole genome shotgun (WGS) entry which is preliminary data.</text>
</comment>
<accession>A0A8J4VW67</accession>
<proteinExistence type="inferred from homology"/>
<evidence type="ECO:0000313" key="3">
    <source>
        <dbReference type="EMBL" id="KAF3962441.1"/>
    </source>
</evidence>
<comment type="similarity">
    <text evidence="1">Belongs to the plant acyltransferase family.</text>
</comment>
<organism evidence="3 4">
    <name type="scientific">Castanea mollissima</name>
    <name type="common">Chinese chestnut</name>
    <dbReference type="NCBI Taxonomy" id="60419"/>
    <lineage>
        <taxon>Eukaryota</taxon>
        <taxon>Viridiplantae</taxon>
        <taxon>Streptophyta</taxon>
        <taxon>Embryophyta</taxon>
        <taxon>Tracheophyta</taxon>
        <taxon>Spermatophyta</taxon>
        <taxon>Magnoliopsida</taxon>
        <taxon>eudicotyledons</taxon>
        <taxon>Gunneridae</taxon>
        <taxon>Pentapetalae</taxon>
        <taxon>rosids</taxon>
        <taxon>fabids</taxon>
        <taxon>Fagales</taxon>
        <taxon>Fagaceae</taxon>
        <taxon>Castanea</taxon>
    </lineage>
</organism>
<dbReference type="PANTHER" id="PTHR31147">
    <property type="entry name" value="ACYL TRANSFERASE 4"/>
    <property type="match status" value="1"/>
</dbReference>
<dbReference type="Pfam" id="PF02458">
    <property type="entry name" value="Transferase"/>
    <property type="match status" value="1"/>
</dbReference>
<gene>
    <name evidence="3" type="ORF">CMV_013041</name>
</gene>
<dbReference type="Gene3D" id="3.30.559.10">
    <property type="entry name" value="Chloramphenicol acetyltransferase-like domain"/>
    <property type="match status" value="2"/>
</dbReference>
<dbReference type="GO" id="GO:0016740">
    <property type="term" value="F:transferase activity"/>
    <property type="evidence" value="ECO:0007669"/>
    <property type="project" value="UniProtKB-KW"/>
</dbReference>
<dbReference type="EMBL" id="JRKL02001717">
    <property type="protein sequence ID" value="KAF3962441.1"/>
    <property type="molecule type" value="Genomic_DNA"/>
</dbReference>
<evidence type="ECO:0000256" key="2">
    <source>
        <dbReference type="ARBA" id="ARBA00022679"/>
    </source>
</evidence>
<dbReference type="InterPro" id="IPR050898">
    <property type="entry name" value="Plant_acyltransferase"/>
</dbReference>
<keyword evidence="4" id="KW-1185">Reference proteome</keyword>
<sequence length="462" mass="51335">MAIMAPSSRSLVFTVRRCEPELVAPAKPTPHEFKQLSDLDDRDSLRFQVPNIQFYRYNPSMQGRDPVKIIREALAQTLVFYYPFAGRLKEGPGGKLVVECTGEGVMFTEADADVSLEQFGHAIHPPFPCIDELLYDVPGSGGMLDCPLLLIQVTRLRCGGFTFALRLNHLMSDAPGLALFMNALGEIARGACAPSIPPVWQRELLNARNPPQVTCTHHEFDELVEPQTLIINPLHELACCSFFFGSTQVSAIREKIPHHLGKYSTFEILTAFLWRSRTIALSPNPEDQVRLIFMNSVRAILNPPLPRGYYGNAYAISLAVTTVGKLCENPLEYALELVRKAKANVTDEYVRSFIDLVVTKGRPRTTIVKSFVVSNTARVGLRDVDYGWGKAVYGGLAKIFEIQSTSATTFYIEAMNSKGERGIMVPVCLPTPAMERFVRELNSILQDQSDGGPMSKFIISSL</sequence>
<evidence type="ECO:0008006" key="5">
    <source>
        <dbReference type="Google" id="ProtNLM"/>
    </source>
</evidence>
<evidence type="ECO:0000313" key="4">
    <source>
        <dbReference type="Proteomes" id="UP000737018"/>
    </source>
</evidence>
<dbReference type="PANTHER" id="PTHR31147:SF66">
    <property type="entry name" value="OS05G0315700 PROTEIN"/>
    <property type="match status" value="1"/>
</dbReference>
<evidence type="ECO:0000256" key="1">
    <source>
        <dbReference type="ARBA" id="ARBA00009861"/>
    </source>
</evidence>